<feature type="transmembrane region" description="Helical" evidence="1">
    <location>
        <begin position="45"/>
        <end position="65"/>
    </location>
</feature>
<reference evidence="3" key="1">
    <citation type="journal article" date="2019" name="Int. J. Syst. Evol. Microbiol.">
        <title>The Global Catalogue of Microorganisms (GCM) 10K type strain sequencing project: providing services to taxonomists for standard genome sequencing and annotation.</title>
        <authorList>
            <consortium name="The Broad Institute Genomics Platform"/>
            <consortium name="The Broad Institute Genome Sequencing Center for Infectious Disease"/>
            <person name="Wu L."/>
            <person name="Ma J."/>
        </authorList>
    </citation>
    <scope>NUCLEOTIDE SEQUENCE [LARGE SCALE GENOMIC DNA]</scope>
    <source>
        <strain evidence="3">JCM 16916</strain>
    </source>
</reference>
<keyword evidence="1" id="KW-1133">Transmembrane helix</keyword>
<keyword evidence="1" id="KW-0472">Membrane</keyword>
<protein>
    <submittedName>
        <fullName evidence="2">Uncharacterized protein</fullName>
    </submittedName>
</protein>
<comment type="caution">
    <text evidence="2">The sequence shown here is derived from an EMBL/GenBank/DDBJ whole genome shotgun (WGS) entry which is preliminary data.</text>
</comment>
<dbReference type="RefSeq" id="WP_344760839.1">
    <property type="nucleotide sequence ID" value="NZ_BAAAZU010000031.1"/>
</dbReference>
<gene>
    <name evidence="2" type="ORF">GCM10022229_30010</name>
</gene>
<dbReference type="EMBL" id="BAAAZU010000031">
    <property type="protein sequence ID" value="GAA3934046.1"/>
    <property type="molecule type" value="Genomic_DNA"/>
</dbReference>
<keyword evidence="3" id="KW-1185">Reference proteome</keyword>
<accession>A0ABP7N2D1</accession>
<dbReference type="Proteomes" id="UP001501727">
    <property type="component" value="Unassembled WGS sequence"/>
</dbReference>
<name>A0ABP7N2D1_9GAMM</name>
<evidence type="ECO:0000256" key="1">
    <source>
        <dbReference type="SAM" id="Phobius"/>
    </source>
</evidence>
<sequence length="69" mass="7662">MATRCRECKQREAVPGAAHPLLILPLRLFGLRADRDDWCRGCAHVVNGSGIMVWTVLVAAALWLLHRVA</sequence>
<organism evidence="2 3">
    <name type="scientific">Luteimonas lutimaris</name>
    <dbReference type="NCBI Taxonomy" id="698645"/>
    <lineage>
        <taxon>Bacteria</taxon>
        <taxon>Pseudomonadati</taxon>
        <taxon>Pseudomonadota</taxon>
        <taxon>Gammaproteobacteria</taxon>
        <taxon>Lysobacterales</taxon>
        <taxon>Lysobacteraceae</taxon>
        <taxon>Luteimonas</taxon>
    </lineage>
</organism>
<keyword evidence="1" id="KW-0812">Transmembrane</keyword>
<evidence type="ECO:0000313" key="3">
    <source>
        <dbReference type="Proteomes" id="UP001501727"/>
    </source>
</evidence>
<proteinExistence type="predicted"/>
<evidence type="ECO:0000313" key="2">
    <source>
        <dbReference type="EMBL" id="GAA3934046.1"/>
    </source>
</evidence>